<evidence type="ECO:0000313" key="2">
    <source>
        <dbReference type="EMBL" id="KAA5535019.1"/>
    </source>
</evidence>
<accession>A0A5M6CPF1</accession>
<keyword evidence="3" id="KW-1185">Reference proteome</keyword>
<evidence type="ECO:0008006" key="4">
    <source>
        <dbReference type="Google" id="ProtNLM"/>
    </source>
</evidence>
<evidence type="ECO:0000256" key="1">
    <source>
        <dbReference type="SAM" id="SignalP"/>
    </source>
</evidence>
<reference evidence="2 3" key="1">
    <citation type="submission" date="2019-09" db="EMBL/GenBank/DDBJ databases">
        <title>Genome sequence and assembly of Taibaiella sp.</title>
        <authorList>
            <person name="Chhetri G."/>
        </authorList>
    </citation>
    <scope>NUCLEOTIDE SEQUENCE [LARGE SCALE GENOMIC DNA]</scope>
    <source>
        <strain evidence="2 3">KVB11</strain>
    </source>
</reference>
<evidence type="ECO:0000313" key="3">
    <source>
        <dbReference type="Proteomes" id="UP000323632"/>
    </source>
</evidence>
<protein>
    <recommendedName>
        <fullName evidence="4">Lipoprotein</fullName>
    </recommendedName>
</protein>
<dbReference type="Proteomes" id="UP000323632">
    <property type="component" value="Unassembled WGS sequence"/>
</dbReference>
<feature type="signal peptide" evidence="1">
    <location>
        <begin position="1"/>
        <end position="20"/>
    </location>
</feature>
<organism evidence="2 3">
    <name type="scientific">Taibaiella lutea</name>
    <dbReference type="NCBI Taxonomy" id="2608001"/>
    <lineage>
        <taxon>Bacteria</taxon>
        <taxon>Pseudomonadati</taxon>
        <taxon>Bacteroidota</taxon>
        <taxon>Chitinophagia</taxon>
        <taxon>Chitinophagales</taxon>
        <taxon>Chitinophagaceae</taxon>
        <taxon>Taibaiella</taxon>
    </lineage>
</organism>
<gene>
    <name evidence="2" type="ORF">F0919_10500</name>
</gene>
<dbReference type="EMBL" id="VWSH01000002">
    <property type="protein sequence ID" value="KAA5535019.1"/>
    <property type="molecule type" value="Genomic_DNA"/>
</dbReference>
<dbReference type="AlphaFoldDB" id="A0A5M6CPF1"/>
<keyword evidence="1" id="KW-0732">Signal</keyword>
<feature type="chain" id="PRO_5024375399" description="Lipoprotein" evidence="1">
    <location>
        <begin position="21"/>
        <end position="277"/>
    </location>
</feature>
<sequence length="277" mass="29981">MKSISKLTIMAAICAISLFAACSKKDKDSDTNSLSTDKDNVQLITSSDQISTDMEQAFDDGYNNAENGMATTDGLVLGPCVTVTLTQNGNMKTLTIDYGATGCVCSDGKTRKGKLIATATNFNQVNVIRTLSTDNYYVNDYHIDGNITRNITHVAADSSRTVELVEHLTITNPGGNDVYTRNGNQTRIQFVGIPNHPIDNTLTIWGQVNVQRPSGLQISRTVDQTTPLLYKNACHQIVSGISHIVRNNHNITVDFGDGTCDGTATVNNGTNTWTINL</sequence>
<dbReference type="RefSeq" id="WP_150032698.1">
    <property type="nucleotide sequence ID" value="NZ_VWSH01000002.1"/>
</dbReference>
<proteinExistence type="predicted"/>
<name>A0A5M6CPF1_9BACT</name>
<comment type="caution">
    <text evidence="2">The sequence shown here is derived from an EMBL/GenBank/DDBJ whole genome shotgun (WGS) entry which is preliminary data.</text>
</comment>
<dbReference type="PROSITE" id="PS51257">
    <property type="entry name" value="PROKAR_LIPOPROTEIN"/>
    <property type="match status" value="1"/>
</dbReference>